<dbReference type="SUPFAM" id="SSF54593">
    <property type="entry name" value="Glyoxalase/Bleomycin resistance protein/Dihydroxybiphenyl dioxygenase"/>
    <property type="match status" value="1"/>
</dbReference>
<gene>
    <name evidence="2" type="ORF">KFK14_10645</name>
</gene>
<dbReference type="CDD" id="cd07262">
    <property type="entry name" value="VOC_like"/>
    <property type="match status" value="1"/>
</dbReference>
<name>A0A975KCR8_9SPHN</name>
<dbReference type="PANTHER" id="PTHR35006">
    <property type="entry name" value="GLYOXALASE FAMILY PROTEIN (AFU_ORTHOLOGUE AFUA_5G14830)"/>
    <property type="match status" value="1"/>
</dbReference>
<dbReference type="PROSITE" id="PS51819">
    <property type="entry name" value="VOC"/>
    <property type="match status" value="1"/>
</dbReference>
<dbReference type="RefSeq" id="WP_212610766.1">
    <property type="nucleotide sequence ID" value="NZ_CP073910.1"/>
</dbReference>
<dbReference type="Pfam" id="PF00903">
    <property type="entry name" value="Glyoxalase"/>
    <property type="match status" value="1"/>
</dbReference>
<dbReference type="AlphaFoldDB" id="A0A975KCR8"/>
<protein>
    <submittedName>
        <fullName evidence="2">VOC family protein</fullName>
    </submittedName>
</protein>
<evidence type="ECO:0000313" key="2">
    <source>
        <dbReference type="EMBL" id="QUT07792.1"/>
    </source>
</evidence>
<dbReference type="InterPro" id="IPR029068">
    <property type="entry name" value="Glyas_Bleomycin-R_OHBP_Dase"/>
</dbReference>
<feature type="domain" description="VOC" evidence="1">
    <location>
        <begin position="1"/>
        <end position="126"/>
    </location>
</feature>
<organism evidence="2 3">
    <name type="scientific">Sphingobium phenoxybenzoativorans</name>
    <dbReference type="NCBI Taxonomy" id="1592790"/>
    <lineage>
        <taxon>Bacteria</taxon>
        <taxon>Pseudomonadati</taxon>
        <taxon>Pseudomonadota</taxon>
        <taxon>Alphaproteobacteria</taxon>
        <taxon>Sphingomonadales</taxon>
        <taxon>Sphingomonadaceae</taxon>
        <taxon>Sphingobium</taxon>
    </lineage>
</organism>
<evidence type="ECO:0000259" key="1">
    <source>
        <dbReference type="PROSITE" id="PS51819"/>
    </source>
</evidence>
<accession>A0A975KCR8</accession>
<dbReference type="KEGG" id="spph:KFK14_10645"/>
<dbReference type="Proteomes" id="UP000681425">
    <property type="component" value="Chromosome"/>
</dbReference>
<dbReference type="PANTHER" id="PTHR35006:SF2">
    <property type="entry name" value="GLYOXALASE FAMILY PROTEIN (AFU_ORTHOLOGUE AFUA_5G14830)"/>
    <property type="match status" value="1"/>
</dbReference>
<dbReference type="InterPro" id="IPR004360">
    <property type="entry name" value="Glyas_Fos-R_dOase_dom"/>
</dbReference>
<dbReference type="Gene3D" id="3.10.180.10">
    <property type="entry name" value="2,3-Dihydroxybiphenyl 1,2-Dioxygenase, domain 1"/>
    <property type="match status" value="1"/>
</dbReference>
<reference evidence="2" key="1">
    <citation type="submission" date="2021-04" db="EMBL/GenBank/DDBJ databases">
        <title>Isolation of p-tert-butylphenol degrading bacteria Sphingobium phenoxybenzoativorans Tas13 from active sludge.</title>
        <authorList>
            <person name="Li Y."/>
        </authorList>
    </citation>
    <scope>NUCLEOTIDE SEQUENCE</scope>
    <source>
        <strain evidence="2">Tas13</strain>
    </source>
</reference>
<dbReference type="EMBL" id="CP073910">
    <property type="protein sequence ID" value="QUT07792.1"/>
    <property type="molecule type" value="Genomic_DNA"/>
</dbReference>
<proteinExistence type="predicted"/>
<keyword evidence="3" id="KW-1185">Reference proteome</keyword>
<dbReference type="InterPro" id="IPR037523">
    <property type="entry name" value="VOC_core"/>
</dbReference>
<sequence>MIDHIGFAVADANRSRSFYDALLGAIGIRMIMEIAGEVTESGGTAFGYGHADKPYFWIGDNERVGEGTHIAFAVESRALVDAFHAAGLAAGGKDHGAPGVRPHYHAHYYAAFILDPDGMNIEAVCHAPE</sequence>
<evidence type="ECO:0000313" key="3">
    <source>
        <dbReference type="Proteomes" id="UP000681425"/>
    </source>
</evidence>